<dbReference type="GO" id="GO:1903805">
    <property type="term" value="P:L-valine import across plasma membrane"/>
    <property type="evidence" value="ECO:0007669"/>
    <property type="project" value="TreeGrafter"/>
</dbReference>
<dbReference type="SMART" id="SM00382">
    <property type="entry name" value="AAA"/>
    <property type="match status" value="1"/>
</dbReference>
<dbReference type="GO" id="GO:0015188">
    <property type="term" value="F:L-isoleucine transmembrane transporter activity"/>
    <property type="evidence" value="ECO:0007669"/>
    <property type="project" value="TreeGrafter"/>
</dbReference>
<evidence type="ECO:0000256" key="1">
    <source>
        <dbReference type="ARBA" id="ARBA00022448"/>
    </source>
</evidence>
<dbReference type="EMBL" id="JABCJE010000003">
    <property type="protein sequence ID" value="NVO23341.1"/>
    <property type="molecule type" value="Genomic_DNA"/>
</dbReference>
<dbReference type="GO" id="GO:0005886">
    <property type="term" value="C:plasma membrane"/>
    <property type="evidence" value="ECO:0007669"/>
    <property type="project" value="TreeGrafter"/>
</dbReference>
<evidence type="ECO:0000313" key="6">
    <source>
        <dbReference type="Proteomes" id="UP000592216"/>
    </source>
</evidence>
<dbReference type="Pfam" id="PF00005">
    <property type="entry name" value="ABC_tran"/>
    <property type="match status" value="1"/>
</dbReference>
<dbReference type="GO" id="GO:0015192">
    <property type="term" value="F:L-phenylalanine transmembrane transporter activity"/>
    <property type="evidence" value="ECO:0007669"/>
    <property type="project" value="TreeGrafter"/>
</dbReference>
<reference evidence="5 6" key="1">
    <citation type="submission" date="2020-04" db="EMBL/GenBank/DDBJ databases">
        <title>Donghicola sp., a member of the Rhodobacteraceae family isolated from mangrove forest in Thailand.</title>
        <authorList>
            <person name="Charoenyingcharoen P."/>
            <person name="Yukphan P."/>
        </authorList>
    </citation>
    <scope>NUCLEOTIDE SEQUENCE [LARGE SCALE GENOMIC DNA]</scope>
    <source>
        <strain evidence="5 6">B5-SW-15</strain>
    </source>
</reference>
<sequence>MQPLLSLKGVNKQFGALTVSDNITFDLPKGQALGIIGPNGAGKSTLFNLIGGALPPSSGTVSFKGADVTQQPASVRCRAGIARSFQIPHPFVGMSVYENLLVASSFGGSGHRNPKEACREILDRTGLLHKANRPAGSLTLLERKRLELSRALATGPELLLLDEIAGGLTEAECHELVETIQGIHASGVSIIWIEHIVHALLAVVERLIVIDFGKIVAEGEPRAVMSDPFVQEIYMGISVDDQAA</sequence>
<dbReference type="GO" id="GO:0042941">
    <property type="term" value="P:D-alanine transmembrane transport"/>
    <property type="evidence" value="ECO:0007669"/>
    <property type="project" value="TreeGrafter"/>
</dbReference>
<comment type="caution">
    <text evidence="5">The sequence shown here is derived from an EMBL/GenBank/DDBJ whole genome shotgun (WGS) entry which is preliminary data.</text>
</comment>
<gene>
    <name evidence="5" type="ORF">HJ536_08230</name>
</gene>
<dbReference type="InterPro" id="IPR027417">
    <property type="entry name" value="P-loop_NTPase"/>
</dbReference>
<keyword evidence="3 5" id="KW-0067">ATP-binding</keyword>
<dbReference type="InterPro" id="IPR003439">
    <property type="entry name" value="ABC_transporter-like_ATP-bd"/>
</dbReference>
<dbReference type="GO" id="GO:0016887">
    <property type="term" value="F:ATP hydrolysis activity"/>
    <property type="evidence" value="ECO:0007669"/>
    <property type="project" value="InterPro"/>
</dbReference>
<dbReference type="CDD" id="cd03219">
    <property type="entry name" value="ABC_Mj1267_LivG_branched"/>
    <property type="match status" value="1"/>
</dbReference>
<evidence type="ECO:0000256" key="2">
    <source>
        <dbReference type="ARBA" id="ARBA00022741"/>
    </source>
</evidence>
<evidence type="ECO:0000313" key="5">
    <source>
        <dbReference type="EMBL" id="NVO23341.1"/>
    </source>
</evidence>
<dbReference type="RefSeq" id="WP_177157380.1">
    <property type="nucleotide sequence ID" value="NZ_JABCJE010000003.1"/>
</dbReference>
<protein>
    <submittedName>
        <fullName evidence="5">ABC transporter ATP-binding protein</fullName>
    </submittedName>
</protein>
<dbReference type="Gene3D" id="3.40.50.300">
    <property type="entry name" value="P-loop containing nucleotide triphosphate hydrolases"/>
    <property type="match status" value="1"/>
</dbReference>
<evidence type="ECO:0000259" key="4">
    <source>
        <dbReference type="PROSITE" id="PS50893"/>
    </source>
</evidence>
<dbReference type="InterPro" id="IPR051120">
    <property type="entry name" value="ABC_AA/LPS_Transport"/>
</dbReference>
<dbReference type="PANTHER" id="PTHR45772">
    <property type="entry name" value="CONSERVED COMPONENT OF ABC TRANSPORTER FOR NATURAL AMINO ACIDS-RELATED"/>
    <property type="match status" value="1"/>
</dbReference>
<proteinExistence type="predicted"/>
<keyword evidence="2" id="KW-0547">Nucleotide-binding</keyword>
<dbReference type="PANTHER" id="PTHR45772:SF7">
    <property type="entry name" value="AMINO ACID ABC TRANSPORTER ATP-BINDING PROTEIN"/>
    <property type="match status" value="1"/>
</dbReference>
<dbReference type="GO" id="GO:0005304">
    <property type="term" value="F:L-valine transmembrane transporter activity"/>
    <property type="evidence" value="ECO:0007669"/>
    <property type="project" value="TreeGrafter"/>
</dbReference>
<accession>A0A850QBQ9</accession>
<dbReference type="AlphaFoldDB" id="A0A850QBQ9"/>
<feature type="domain" description="ABC transporter" evidence="4">
    <location>
        <begin position="5"/>
        <end position="237"/>
    </location>
</feature>
<dbReference type="PROSITE" id="PS50893">
    <property type="entry name" value="ABC_TRANSPORTER_2"/>
    <property type="match status" value="1"/>
</dbReference>
<evidence type="ECO:0000256" key="3">
    <source>
        <dbReference type="ARBA" id="ARBA00022840"/>
    </source>
</evidence>
<dbReference type="InterPro" id="IPR003593">
    <property type="entry name" value="AAA+_ATPase"/>
</dbReference>
<dbReference type="Proteomes" id="UP000592216">
    <property type="component" value="Unassembled WGS sequence"/>
</dbReference>
<dbReference type="GO" id="GO:0015808">
    <property type="term" value="P:L-alanine transport"/>
    <property type="evidence" value="ECO:0007669"/>
    <property type="project" value="TreeGrafter"/>
</dbReference>
<dbReference type="SUPFAM" id="SSF52540">
    <property type="entry name" value="P-loop containing nucleoside triphosphate hydrolases"/>
    <property type="match status" value="1"/>
</dbReference>
<dbReference type="GO" id="GO:1903806">
    <property type="term" value="P:L-isoleucine import across plasma membrane"/>
    <property type="evidence" value="ECO:0007669"/>
    <property type="project" value="TreeGrafter"/>
</dbReference>
<organism evidence="5 6">
    <name type="scientific">Donghicola mangrovi</name>
    <dbReference type="NCBI Taxonomy" id="2729614"/>
    <lineage>
        <taxon>Bacteria</taxon>
        <taxon>Pseudomonadati</taxon>
        <taxon>Pseudomonadota</taxon>
        <taxon>Alphaproteobacteria</taxon>
        <taxon>Rhodobacterales</taxon>
        <taxon>Roseobacteraceae</taxon>
        <taxon>Donghicola</taxon>
    </lineage>
</organism>
<dbReference type="GO" id="GO:0005524">
    <property type="term" value="F:ATP binding"/>
    <property type="evidence" value="ECO:0007669"/>
    <property type="project" value="UniProtKB-KW"/>
</dbReference>
<keyword evidence="1" id="KW-0813">Transport</keyword>
<name>A0A850QBQ9_9RHOB</name>